<protein>
    <submittedName>
        <fullName evidence="1">Uncharacterized protein</fullName>
    </submittedName>
</protein>
<evidence type="ECO:0000313" key="1">
    <source>
        <dbReference type="EMBL" id="MPC76929.1"/>
    </source>
</evidence>
<comment type="caution">
    <text evidence="1">The sequence shown here is derived from an EMBL/GenBank/DDBJ whole genome shotgun (WGS) entry which is preliminary data.</text>
</comment>
<dbReference type="AlphaFoldDB" id="A0A5B7I4X3"/>
<keyword evidence="2" id="KW-1185">Reference proteome</keyword>
<gene>
    <name evidence="1" type="ORF">E2C01_071365</name>
</gene>
<evidence type="ECO:0000313" key="2">
    <source>
        <dbReference type="Proteomes" id="UP000324222"/>
    </source>
</evidence>
<dbReference type="Proteomes" id="UP000324222">
    <property type="component" value="Unassembled WGS sequence"/>
</dbReference>
<reference evidence="1 2" key="1">
    <citation type="submission" date="2019-05" db="EMBL/GenBank/DDBJ databases">
        <title>Another draft genome of Portunus trituberculatus and its Hox gene families provides insights of decapod evolution.</title>
        <authorList>
            <person name="Jeong J.-H."/>
            <person name="Song I."/>
            <person name="Kim S."/>
            <person name="Choi T."/>
            <person name="Kim D."/>
            <person name="Ryu S."/>
            <person name="Kim W."/>
        </authorList>
    </citation>
    <scope>NUCLEOTIDE SEQUENCE [LARGE SCALE GENOMIC DNA]</scope>
    <source>
        <tissue evidence="1">Muscle</tissue>
    </source>
</reference>
<proteinExistence type="predicted"/>
<sequence>MNTGGATHRQHVQLSNPVLLHVRGSGMRYSFTSTMTPPLRYLILCNKQTIMLTQTHLSLFLYAWTYSDSSRTHESQFMNDL</sequence>
<name>A0A5B7I4X3_PORTR</name>
<dbReference type="EMBL" id="VSRR010044592">
    <property type="protein sequence ID" value="MPC76929.1"/>
    <property type="molecule type" value="Genomic_DNA"/>
</dbReference>
<organism evidence="1 2">
    <name type="scientific">Portunus trituberculatus</name>
    <name type="common">Swimming crab</name>
    <name type="synonym">Neptunus trituberculatus</name>
    <dbReference type="NCBI Taxonomy" id="210409"/>
    <lineage>
        <taxon>Eukaryota</taxon>
        <taxon>Metazoa</taxon>
        <taxon>Ecdysozoa</taxon>
        <taxon>Arthropoda</taxon>
        <taxon>Crustacea</taxon>
        <taxon>Multicrustacea</taxon>
        <taxon>Malacostraca</taxon>
        <taxon>Eumalacostraca</taxon>
        <taxon>Eucarida</taxon>
        <taxon>Decapoda</taxon>
        <taxon>Pleocyemata</taxon>
        <taxon>Brachyura</taxon>
        <taxon>Eubrachyura</taxon>
        <taxon>Portunoidea</taxon>
        <taxon>Portunidae</taxon>
        <taxon>Portuninae</taxon>
        <taxon>Portunus</taxon>
    </lineage>
</organism>
<accession>A0A5B7I4X3</accession>